<sequence>MIIQLSFAFLLTIISFMFIVKFLNFGPGHSEYDERTQRIGNEVFTTTLTYLIAFWIFSLIMKTIDFNNIKFDYLNEYPELINLALATILIIFNYIRINKKYSV</sequence>
<feature type="transmembrane region" description="Helical" evidence="1">
    <location>
        <begin position="6"/>
        <end position="23"/>
    </location>
</feature>
<name>A0AAE7Q5E7_9STAP</name>
<evidence type="ECO:0000256" key="1">
    <source>
        <dbReference type="SAM" id="Phobius"/>
    </source>
</evidence>
<keyword evidence="1" id="KW-0472">Membrane</keyword>
<dbReference type="EMBL" id="CP079981">
    <property type="protein sequence ID" value="QYA41479.1"/>
    <property type="molecule type" value="Genomic_DNA"/>
</dbReference>
<keyword evidence="1" id="KW-0812">Transmembrane</keyword>
<evidence type="ECO:0000313" key="2">
    <source>
        <dbReference type="EMBL" id="QYA41479.1"/>
    </source>
</evidence>
<keyword evidence="1" id="KW-1133">Transmembrane helix</keyword>
<dbReference type="Proteomes" id="UP000826802">
    <property type="component" value="Chromosome"/>
</dbReference>
<feature type="transmembrane region" description="Helical" evidence="1">
    <location>
        <begin position="43"/>
        <end position="60"/>
    </location>
</feature>
<evidence type="ECO:0008006" key="4">
    <source>
        <dbReference type="Google" id="ProtNLM"/>
    </source>
</evidence>
<dbReference type="RefSeq" id="WP_203545520.1">
    <property type="nucleotide sequence ID" value="NZ_CP054482.1"/>
</dbReference>
<gene>
    <name evidence="2" type="ORF">KYI11_07455</name>
</gene>
<evidence type="ECO:0000313" key="3">
    <source>
        <dbReference type="Proteomes" id="UP000826802"/>
    </source>
</evidence>
<reference evidence="2 3" key="1">
    <citation type="submission" date="2021-07" db="EMBL/GenBank/DDBJ databases">
        <title>Prevalence and characterization of methicillin-resistant Macrococcus spp. in food producing animals and meat in Switzerland in 2019.</title>
        <authorList>
            <person name="Keller J.E."/>
            <person name="Schwendener S."/>
            <person name="Neuenschwander J."/>
            <person name="Overesch G."/>
            <person name="Perreten V."/>
        </authorList>
    </citation>
    <scope>NUCLEOTIDE SEQUENCE [LARGE SCALE GENOMIC DNA]</scope>
    <source>
        <strain evidence="2 3">19Msa0936</strain>
    </source>
</reference>
<proteinExistence type="predicted"/>
<feature type="transmembrane region" description="Helical" evidence="1">
    <location>
        <begin position="80"/>
        <end position="97"/>
    </location>
</feature>
<protein>
    <recommendedName>
        <fullName evidence="4">DUF2178 domain-containing protein</fullName>
    </recommendedName>
</protein>
<dbReference type="AlphaFoldDB" id="A0AAE7Q5E7"/>
<dbReference type="GeneID" id="99097789"/>
<keyword evidence="3" id="KW-1185">Reference proteome</keyword>
<accession>A0AAE7Q5E7</accession>
<organism evidence="2 3">
    <name type="scientific">Macrococcoides bohemicum</name>
    <dbReference type="NCBI Taxonomy" id="1903056"/>
    <lineage>
        <taxon>Bacteria</taxon>
        <taxon>Bacillati</taxon>
        <taxon>Bacillota</taxon>
        <taxon>Bacilli</taxon>
        <taxon>Bacillales</taxon>
        <taxon>Staphylococcaceae</taxon>
        <taxon>Macrococcoides</taxon>
    </lineage>
</organism>